<dbReference type="GO" id="GO:0032259">
    <property type="term" value="P:methylation"/>
    <property type="evidence" value="ECO:0007669"/>
    <property type="project" value="InterPro"/>
</dbReference>
<evidence type="ECO:0008006" key="3">
    <source>
        <dbReference type="Google" id="ProtNLM"/>
    </source>
</evidence>
<dbReference type="GO" id="GO:0008168">
    <property type="term" value="F:methyltransferase activity"/>
    <property type="evidence" value="ECO:0007669"/>
    <property type="project" value="InterPro"/>
</dbReference>
<name>Q8NPJ7_CORGL</name>
<organism evidence="1 2">
    <name type="scientific">Corynebacterium glutamicum (strain ATCC 13032 / DSM 20300 / JCM 1318 / BCRC 11384 / CCUG 27702 / LMG 3730 / NBRC 12168 / NCIMB 10025 / NRRL B-2784 / 534)</name>
    <dbReference type="NCBI Taxonomy" id="196627"/>
    <lineage>
        <taxon>Bacteria</taxon>
        <taxon>Bacillati</taxon>
        <taxon>Actinomycetota</taxon>
        <taxon>Actinomycetes</taxon>
        <taxon>Mycobacteriales</taxon>
        <taxon>Corynebacteriaceae</taxon>
        <taxon>Corynebacterium</taxon>
    </lineage>
</organism>
<dbReference type="Proteomes" id="UP000000582">
    <property type="component" value="Chromosome"/>
</dbReference>
<dbReference type="HOGENOM" id="CLU_2988966_0_0_11"/>
<dbReference type="AlphaFoldDB" id="Q8NPJ7"/>
<dbReference type="GO" id="GO:0003676">
    <property type="term" value="F:nucleic acid binding"/>
    <property type="evidence" value="ECO:0007669"/>
    <property type="project" value="InterPro"/>
</dbReference>
<dbReference type="KEGG" id="cgb:cg2035"/>
<dbReference type="PROSITE" id="PS00092">
    <property type="entry name" value="N6_MTASE"/>
    <property type="match status" value="1"/>
</dbReference>
<evidence type="ECO:0000313" key="1">
    <source>
        <dbReference type="EMBL" id="BAB99208.1"/>
    </source>
</evidence>
<dbReference type="EMBL" id="BA000036">
    <property type="protein sequence ID" value="BAB99208.1"/>
    <property type="molecule type" value="Genomic_DNA"/>
</dbReference>
<sequence length="57" mass="6448">MSINAFWTEVTTMQDEVDLVITNPPFSLFREFLSWLLHGDVLFSIIGNANVITYLGA</sequence>
<evidence type="ECO:0000313" key="2">
    <source>
        <dbReference type="Proteomes" id="UP000000582"/>
    </source>
</evidence>
<gene>
    <name evidence="1" type="ordered locus">Cgl1815</name>
</gene>
<accession>Q8NPJ7</accession>
<dbReference type="PATRIC" id="fig|196627.13.peg.1761"/>
<accession>Q6M4G5</accession>
<dbReference type="InterPro" id="IPR025247">
    <property type="entry name" value="EcoRI-like_methylase"/>
</dbReference>
<proteinExistence type="predicted"/>
<dbReference type="BioCyc" id="CORYNE:G18NG-11407-MONOMER"/>
<protein>
    <recommendedName>
        <fullName evidence="3">Site-specific DNA-methyltransferase (adenine-specific)</fullName>
    </recommendedName>
</protein>
<dbReference type="InterPro" id="IPR002052">
    <property type="entry name" value="DNA_methylase_N6_adenine_CS"/>
</dbReference>
<keyword evidence="2" id="KW-1185">Reference proteome</keyword>
<dbReference type="Pfam" id="PF13651">
    <property type="entry name" value="EcoRI_methylase"/>
    <property type="match status" value="1"/>
</dbReference>
<dbReference type="KEGG" id="cgl:Cgl1815"/>
<dbReference type="STRING" id="196627.cg2035"/>
<dbReference type="OrthoDB" id="9774673at2"/>
<reference evidence="2" key="1">
    <citation type="journal article" date="2003" name="Appl. Microbiol. Biotechnol.">
        <title>The Corynebacterium glutamicum genome: features and impacts on biotechnological processes.</title>
        <authorList>
            <person name="Ikeda M."/>
            <person name="Nakagawa S."/>
        </authorList>
    </citation>
    <scope>NUCLEOTIDE SEQUENCE [LARGE SCALE GENOMIC DNA]</scope>
    <source>
        <strain evidence="2">ATCC 13032 / DSM 20300 / BCRC 11384 / JCM 1318 / LMG 3730 / NCIMB 10025</strain>
    </source>
</reference>